<dbReference type="SUPFAM" id="SSF48403">
    <property type="entry name" value="Ankyrin repeat"/>
    <property type="match status" value="2"/>
</dbReference>
<evidence type="ECO:0000313" key="5">
    <source>
        <dbReference type="Proteomes" id="UP001627154"/>
    </source>
</evidence>
<evidence type="ECO:0000256" key="3">
    <source>
        <dbReference type="PROSITE-ProRule" id="PRU00023"/>
    </source>
</evidence>
<dbReference type="PROSITE" id="PS50088">
    <property type="entry name" value="ANK_REPEAT"/>
    <property type="match status" value="5"/>
</dbReference>
<dbReference type="PANTHER" id="PTHR24124:SF14">
    <property type="entry name" value="CHROMOSOME UNDETERMINED SCAFFOLD_25, WHOLE GENOME SHOTGUN SEQUENCE"/>
    <property type="match status" value="1"/>
</dbReference>
<feature type="repeat" description="ANK" evidence="3">
    <location>
        <begin position="21"/>
        <end position="55"/>
    </location>
</feature>
<feature type="repeat" description="ANK" evidence="3">
    <location>
        <begin position="318"/>
        <end position="346"/>
    </location>
</feature>
<sequence length="547" mass="62524">MLFRISDEKNQLVSLNTLTKSGQTPLHIALSRDTLDKDLVQLLLKEGVDPRQFNAEGLTPLHIFCKKYDDVDLAMLLLDLNNEKHQLAQVDVQDNLGNAPLHLALEHRHRNVAEFLLRNGADPNLANAKGFTPLHKICKYWPDGYEPAEMLFRISAEKNQLVSLNALTKSGQTPLHIALSQETLGKNLVLLLLANGADPNFANAKGLTPLHIICQRREYADFVELFFKIFDDIRQTVRVDTRDKLDQTPLHLAVLHDNESATEVLLRRGANPNLTKAGGLATLHIICQNENREDLAKLFFKICKKVNRVVRVDAKDKQGRTPLQMAVANFMPDMVDVLLDNGADLSGLVLADMREFGPKFEKQLERWSSLAVSFASGALAMVEHLERRGYQLDRRDALMIMKLFAKYQLFAKSLNFQKSWYDDEKFVSKAKDIKIIQSISLYDLIQLQPREAARQLTYQDYFNFARSEKLGKLGKLNKISRTRFVRPCVAHLCEKLSRKFFLRCAIDSFMDLTHYRLPILCSDMTIEQLTNKDLWHICLAREKESKL</sequence>
<protein>
    <submittedName>
        <fullName evidence="4">Uncharacterized protein</fullName>
    </submittedName>
</protein>
<dbReference type="EMBL" id="JBJJXI010000107">
    <property type="protein sequence ID" value="KAL3392033.1"/>
    <property type="molecule type" value="Genomic_DNA"/>
</dbReference>
<dbReference type="Pfam" id="PF12796">
    <property type="entry name" value="Ank_2"/>
    <property type="match status" value="2"/>
</dbReference>
<name>A0ABD2WG78_9HYME</name>
<feature type="repeat" description="ANK" evidence="3">
    <location>
        <begin position="245"/>
        <end position="277"/>
    </location>
</feature>
<accession>A0ABD2WG78</accession>
<keyword evidence="2 3" id="KW-0040">ANK repeat</keyword>
<organism evidence="4 5">
    <name type="scientific">Trichogramma kaykai</name>
    <dbReference type="NCBI Taxonomy" id="54128"/>
    <lineage>
        <taxon>Eukaryota</taxon>
        <taxon>Metazoa</taxon>
        <taxon>Ecdysozoa</taxon>
        <taxon>Arthropoda</taxon>
        <taxon>Hexapoda</taxon>
        <taxon>Insecta</taxon>
        <taxon>Pterygota</taxon>
        <taxon>Neoptera</taxon>
        <taxon>Endopterygota</taxon>
        <taxon>Hymenoptera</taxon>
        <taxon>Apocrita</taxon>
        <taxon>Proctotrupomorpha</taxon>
        <taxon>Chalcidoidea</taxon>
        <taxon>Trichogrammatidae</taxon>
        <taxon>Trichogramma</taxon>
    </lineage>
</organism>
<gene>
    <name evidence="4" type="ORF">TKK_013359</name>
</gene>
<evidence type="ECO:0000313" key="4">
    <source>
        <dbReference type="EMBL" id="KAL3392033.1"/>
    </source>
</evidence>
<keyword evidence="5" id="KW-1185">Reference proteome</keyword>
<dbReference type="Proteomes" id="UP001627154">
    <property type="component" value="Unassembled WGS sequence"/>
</dbReference>
<dbReference type="InterPro" id="IPR036770">
    <property type="entry name" value="Ankyrin_rpt-contain_sf"/>
</dbReference>
<comment type="caution">
    <text evidence="4">The sequence shown here is derived from an EMBL/GenBank/DDBJ whole genome shotgun (WGS) entry which is preliminary data.</text>
</comment>
<dbReference type="PANTHER" id="PTHR24124">
    <property type="entry name" value="ANKYRIN REPEAT FAMILY A"/>
    <property type="match status" value="1"/>
</dbReference>
<evidence type="ECO:0000256" key="2">
    <source>
        <dbReference type="ARBA" id="ARBA00023043"/>
    </source>
</evidence>
<reference evidence="4 5" key="1">
    <citation type="journal article" date="2024" name="bioRxiv">
        <title>A reference genome for Trichogramma kaykai: A tiny desert-dwelling parasitoid wasp with competing sex-ratio distorters.</title>
        <authorList>
            <person name="Culotta J."/>
            <person name="Lindsey A.R."/>
        </authorList>
    </citation>
    <scope>NUCLEOTIDE SEQUENCE [LARGE SCALE GENOMIC DNA]</scope>
    <source>
        <strain evidence="4 5">KSX58</strain>
    </source>
</reference>
<dbReference type="Gene3D" id="1.25.40.20">
    <property type="entry name" value="Ankyrin repeat-containing domain"/>
    <property type="match status" value="3"/>
</dbReference>
<keyword evidence="1" id="KW-0677">Repeat</keyword>
<dbReference type="AlphaFoldDB" id="A0ABD2WG78"/>
<feature type="repeat" description="ANK" evidence="3">
    <location>
        <begin position="96"/>
        <end position="128"/>
    </location>
</feature>
<dbReference type="PROSITE" id="PS50297">
    <property type="entry name" value="ANK_REP_REGION"/>
    <property type="match status" value="5"/>
</dbReference>
<evidence type="ECO:0000256" key="1">
    <source>
        <dbReference type="ARBA" id="ARBA00022737"/>
    </source>
</evidence>
<dbReference type="SMART" id="SM00248">
    <property type="entry name" value="ANK"/>
    <property type="match status" value="10"/>
</dbReference>
<feature type="repeat" description="ANK" evidence="3">
    <location>
        <begin position="170"/>
        <end position="204"/>
    </location>
</feature>
<dbReference type="InterPro" id="IPR002110">
    <property type="entry name" value="Ankyrin_rpt"/>
</dbReference>
<proteinExistence type="predicted"/>
<dbReference type="Pfam" id="PF00023">
    <property type="entry name" value="Ank"/>
    <property type="match status" value="1"/>
</dbReference>